<evidence type="ECO:0000313" key="2">
    <source>
        <dbReference type="Proteomes" id="UP001108025"/>
    </source>
</evidence>
<sequence length="63" mass="7477">MRNLEELITANENRFNGTLENQIKDIQKNAETFEAVFKIFNQKYPVYGFGDLQLKRLMNQFFG</sequence>
<evidence type="ECO:0000313" key="1">
    <source>
        <dbReference type="EMBL" id="MCD1116973.1"/>
    </source>
</evidence>
<accession>A0A9Q3UZV8</accession>
<organism evidence="1 2">
    <name type="scientific">Chryseobacterium turcicum</name>
    <dbReference type="NCBI Taxonomy" id="2898076"/>
    <lineage>
        <taxon>Bacteria</taxon>
        <taxon>Pseudomonadati</taxon>
        <taxon>Bacteroidota</taxon>
        <taxon>Flavobacteriia</taxon>
        <taxon>Flavobacteriales</taxon>
        <taxon>Weeksellaceae</taxon>
        <taxon>Chryseobacterium group</taxon>
        <taxon>Chryseobacterium</taxon>
    </lineage>
</organism>
<dbReference type="RefSeq" id="WP_230668732.1">
    <property type="nucleotide sequence ID" value="NZ_JAJNAY010000001.1"/>
</dbReference>
<comment type="caution">
    <text evidence="1">The sequence shown here is derived from an EMBL/GenBank/DDBJ whole genome shotgun (WGS) entry which is preliminary data.</text>
</comment>
<dbReference type="AlphaFoldDB" id="A0A9Q3UZV8"/>
<keyword evidence="2" id="KW-1185">Reference proteome</keyword>
<proteinExistence type="predicted"/>
<name>A0A9Q3UZV8_9FLAO</name>
<dbReference type="EMBL" id="JAJNAY010000001">
    <property type="protein sequence ID" value="MCD1116973.1"/>
    <property type="molecule type" value="Genomic_DNA"/>
</dbReference>
<dbReference type="Proteomes" id="UP001108025">
    <property type="component" value="Unassembled WGS sequence"/>
</dbReference>
<gene>
    <name evidence="1" type="ORF">LO744_08905</name>
</gene>
<protein>
    <submittedName>
        <fullName evidence="1">Uncharacterized protein</fullName>
    </submittedName>
</protein>
<reference evidence="1" key="1">
    <citation type="submission" date="2021-11" db="EMBL/GenBank/DDBJ databases">
        <title>Description of novel Chryseobacterium species.</title>
        <authorList>
            <person name="Saticioglu I.B."/>
            <person name="Ay H."/>
            <person name="Altun S."/>
            <person name="Duman M."/>
        </authorList>
    </citation>
    <scope>NUCLEOTIDE SEQUENCE</scope>
    <source>
        <strain evidence="1">C-17</strain>
    </source>
</reference>